<organism evidence="2">
    <name type="scientific">Tanacetum cinerariifolium</name>
    <name type="common">Dalmatian daisy</name>
    <name type="synonym">Chrysanthemum cinerariifolium</name>
    <dbReference type="NCBI Taxonomy" id="118510"/>
    <lineage>
        <taxon>Eukaryota</taxon>
        <taxon>Viridiplantae</taxon>
        <taxon>Streptophyta</taxon>
        <taxon>Embryophyta</taxon>
        <taxon>Tracheophyta</taxon>
        <taxon>Spermatophyta</taxon>
        <taxon>Magnoliopsida</taxon>
        <taxon>eudicotyledons</taxon>
        <taxon>Gunneridae</taxon>
        <taxon>Pentapetalae</taxon>
        <taxon>asterids</taxon>
        <taxon>campanulids</taxon>
        <taxon>Asterales</taxon>
        <taxon>Asteraceae</taxon>
        <taxon>Asteroideae</taxon>
        <taxon>Anthemideae</taxon>
        <taxon>Anthemidinae</taxon>
        <taxon>Tanacetum</taxon>
    </lineage>
</organism>
<evidence type="ECO:0000256" key="1">
    <source>
        <dbReference type="SAM" id="MobiDB-lite"/>
    </source>
</evidence>
<comment type="caution">
    <text evidence="2">The sequence shown here is derived from an EMBL/GenBank/DDBJ whole genome shotgun (WGS) entry which is preliminary data.</text>
</comment>
<protein>
    <submittedName>
        <fullName evidence="2">Uncharacterized protein</fullName>
    </submittedName>
</protein>
<evidence type="ECO:0000313" key="2">
    <source>
        <dbReference type="EMBL" id="GEU84043.1"/>
    </source>
</evidence>
<sequence length="603" mass="67733">MRRDDVNARNSKDVNLDNKKNYKKNVVEEDDNKTVSFMASKSSKDLGSSKSIVEWGGKVYMSVGKTIMMIIPYDDDEEYKDLIEEQLAFSDTFDISLHDLTAKDMGLLVADSYTGNHHEDDFTPLETIQRGFFNLFPGGQWLTFAKRPEITYPIFYPRLLLILKVGKEHGQQRSAIFIGRKEMAFRNFMFAEDDKDLSFLPKEPSPSFGTSYPFVSINTELPLVETKPLDEANTEQIVENVFDLGGCRANEGIVQCVERGEQGRDKEYEDPKAKCESAMADFNNNLTMKFLCEKIAAMLVVPYVAMELVHSDELGTLVGKLAFASVFYGRCTAFEELGVIKFSPVSTAIVETSFSFIDLTAKNSTNTFLVRCSKVNEASLLNASAFLFWLPALNSPFTWLTISCKSTKMARLLISISPAICNPASNASYSASLFVVLNWNRRSYVYSFPSGLININPTLELSELEAPGHFDEKIISYLFFDRVTSFELGVMLLQFDGLFSFVYVHEVYSHPQPSSLFFTSTVLAIHVSSLTFCRIPTFISSSTSLQATSLRSGPSPRFFHLIGSYVENMVPIPMGVWNFMASWIVDTTMSISFIAVLPSNRLC</sequence>
<feature type="compositionally biased region" description="Basic and acidic residues" evidence="1">
    <location>
        <begin position="1"/>
        <end position="20"/>
    </location>
</feature>
<dbReference type="EMBL" id="BKCJ010008807">
    <property type="protein sequence ID" value="GEU84043.1"/>
    <property type="molecule type" value="Genomic_DNA"/>
</dbReference>
<feature type="region of interest" description="Disordered" evidence="1">
    <location>
        <begin position="1"/>
        <end position="21"/>
    </location>
</feature>
<accession>A0A6L2NCV6</accession>
<proteinExistence type="predicted"/>
<gene>
    <name evidence="2" type="ORF">Tci_056021</name>
</gene>
<name>A0A6L2NCV6_TANCI</name>
<reference evidence="2" key="1">
    <citation type="journal article" date="2019" name="Sci. Rep.">
        <title>Draft genome of Tanacetum cinerariifolium, the natural source of mosquito coil.</title>
        <authorList>
            <person name="Yamashiro T."/>
            <person name="Shiraishi A."/>
            <person name="Satake H."/>
            <person name="Nakayama K."/>
        </authorList>
    </citation>
    <scope>NUCLEOTIDE SEQUENCE</scope>
</reference>
<dbReference type="AlphaFoldDB" id="A0A6L2NCV6"/>